<dbReference type="RefSeq" id="WP_328660190.1">
    <property type="nucleotide sequence ID" value="NZ_CP108014.1"/>
</dbReference>
<dbReference type="GeneID" id="91374806"/>
<accession>A0ABZ1NF82</accession>
<dbReference type="InterPro" id="IPR058807">
    <property type="entry name" value="ScoMcrA_N"/>
</dbReference>
<sequence length="407" mass="44698">MALTNVTRAAVIAAIREFDDVGQTEFLDKYGFGRARSYFILLEGRRYDSKAVLGAAHGFLPDRDALRPKDFSGGAATVAKHLRSLGFEVSRAEDALTANAVPVRVHAEQTERKKRPPVWAWTELVLACDLTARNNWHEIDDKDRRVVELSTLLQQLPIHPAADRGDNFRSPGSVRLKMANLADCHPDSRRTTSNGSALDREVVAAFLERPEQMNALALGIREQPGVHRRDVERVDSTADEPLLDDVGSAASSGDVLAQFKPKSDNAYVAAVKAQVQVKNRHHETLVRDYGLAAQRSGFIAATNVHPRDLTLTRGGRHWLVEVKIVYGGNATEAVRAVLGQLYQYRHFLYKRGTAVDLVAVFSESIGDAYVEFLESVGIHAIWRVSSDAWAGSSAAAGKGLIPNEASE</sequence>
<protein>
    <recommendedName>
        <fullName evidence="1">ScoMcrA-like N-terminal head domain-containing protein</fullName>
    </recommendedName>
</protein>
<keyword evidence="3" id="KW-1185">Reference proteome</keyword>
<proteinExistence type="predicted"/>
<dbReference type="Proteomes" id="UP001621418">
    <property type="component" value="Chromosome"/>
</dbReference>
<name>A0ABZ1NF82_9NOCA</name>
<dbReference type="Pfam" id="PF26345">
    <property type="entry name" value="ScoMcrA_N"/>
    <property type="match status" value="1"/>
</dbReference>
<feature type="domain" description="ScoMcrA-like N-terminal head" evidence="1">
    <location>
        <begin position="5"/>
        <end position="90"/>
    </location>
</feature>
<gene>
    <name evidence="2" type="ORF">OG308_11685</name>
</gene>
<evidence type="ECO:0000313" key="2">
    <source>
        <dbReference type="EMBL" id="WTY38441.1"/>
    </source>
</evidence>
<evidence type="ECO:0000259" key="1">
    <source>
        <dbReference type="Pfam" id="PF26345"/>
    </source>
</evidence>
<reference evidence="2 3" key="1">
    <citation type="submission" date="2022-10" db="EMBL/GenBank/DDBJ databases">
        <title>The complete genomes of actinobacterial strains from the NBC collection.</title>
        <authorList>
            <person name="Joergensen T.S."/>
            <person name="Alvarez Arevalo M."/>
            <person name="Sterndorff E.B."/>
            <person name="Faurdal D."/>
            <person name="Vuksanovic O."/>
            <person name="Mourched A.-S."/>
            <person name="Charusanti P."/>
            <person name="Shaw S."/>
            <person name="Blin K."/>
            <person name="Weber T."/>
        </authorList>
    </citation>
    <scope>NUCLEOTIDE SEQUENCE [LARGE SCALE GENOMIC DNA]</scope>
    <source>
        <strain evidence="2 3">NBC_01413</strain>
    </source>
</reference>
<organism evidence="2 3">
    <name type="scientific">Nocardia salmonicida</name>
    <dbReference type="NCBI Taxonomy" id="53431"/>
    <lineage>
        <taxon>Bacteria</taxon>
        <taxon>Bacillati</taxon>
        <taxon>Actinomycetota</taxon>
        <taxon>Actinomycetes</taxon>
        <taxon>Mycobacteriales</taxon>
        <taxon>Nocardiaceae</taxon>
        <taxon>Nocardia</taxon>
    </lineage>
</organism>
<evidence type="ECO:0000313" key="3">
    <source>
        <dbReference type="Proteomes" id="UP001621418"/>
    </source>
</evidence>
<dbReference type="EMBL" id="CP109527">
    <property type="protein sequence ID" value="WTY38441.1"/>
    <property type="molecule type" value="Genomic_DNA"/>
</dbReference>